<proteinExistence type="predicted"/>
<reference evidence="2 3" key="1">
    <citation type="submission" date="2021-06" db="EMBL/GenBank/DDBJ databases">
        <authorList>
            <person name="Lee D.H."/>
        </authorList>
    </citation>
    <scope>NUCLEOTIDE SEQUENCE [LARGE SCALE GENOMIC DNA]</scope>
    <source>
        <strain evidence="2 3">MMS21-HV4-11</strain>
    </source>
</reference>
<dbReference type="RefSeq" id="WP_216956265.1">
    <property type="nucleotide sequence ID" value="NZ_JAHOPB010000001.1"/>
</dbReference>
<gene>
    <name evidence="2" type="ORF">KQ910_01205</name>
</gene>
<feature type="signal peptide" evidence="1">
    <location>
        <begin position="1"/>
        <end position="22"/>
    </location>
</feature>
<protein>
    <submittedName>
        <fullName evidence="2">Uncharacterized protein</fullName>
    </submittedName>
</protein>
<dbReference type="EMBL" id="JAHOPB010000001">
    <property type="protein sequence ID" value="MBU8872356.1"/>
    <property type="molecule type" value="Genomic_DNA"/>
</dbReference>
<organism evidence="2 3">
    <name type="scientific">Reyranella humidisoli</name>
    <dbReference type="NCBI Taxonomy" id="2849149"/>
    <lineage>
        <taxon>Bacteria</taxon>
        <taxon>Pseudomonadati</taxon>
        <taxon>Pseudomonadota</taxon>
        <taxon>Alphaproteobacteria</taxon>
        <taxon>Hyphomicrobiales</taxon>
        <taxon>Reyranellaceae</taxon>
        <taxon>Reyranella</taxon>
    </lineage>
</organism>
<sequence>MSRLPFLACVLLLSVGGGEAHGQPPPAAESAAAARARCAQLVEYWDRYNASRGEGGGSMDMPRKSAISDCAAGRTEAGIRTMEDLLRRNGYAVPPP</sequence>
<accession>A0ABS6ICM1</accession>
<keyword evidence="3" id="KW-1185">Reference proteome</keyword>
<comment type="caution">
    <text evidence="2">The sequence shown here is derived from an EMBL/GenBank/DDBJ whole genome shotgun (WGS) entry which is preliminary data.</text>
</comment>
<name>A0ABS6ICM1_9HYPH</name>
<evidence type="ECO:0000256" key="1">
    <source>
        <dbReference type="SAM" id="SignalP"/>
    </source>
</evidence>
<dbReference type="Proteomes" id="UP000727907">
    <property type="component" value="Unassembled WGS sequence"/>
</dbReference>
<keyword evidence="1" id="KW-0732">Signal</keyword>
<feature type="chain" id="PRO_5046192302" evidence="1">
    <location>
        <begin position="23"/>
        <end position="96"/>
    </location>
</feature>
<evidence type="ECO:0000313" key="2">
    <source>
        <dbReference type="EMBL" id="MBU8872356.1"/>
    </source>
</evidence>
<evidence type="ECO:0000313" key="3">
    <source>
        <dbReference type="Proteomes" id="UP000727907"/>
    </source>
</evidence>